<protein>
    <submittedName>
        <fullName evidence="2">Uncharacterized protein</fullName>
    </submittedName>
</protein>
<evidence type="ECO:0000256" key="1">
    <source>
        <dbReference type="SAM" id="MobiDB-lite"/>
    </source>
</evidence>
<evidence type="ECO:0000313" key="3">
    <source>
        <dbReference type="Proteomes" id="UP000076727"/>
    </source>
</evidence>
<keyword evidence="3" id="KW-1185">Reference proteome</keyword>
<accession>A0A165M3J0</accession>
<name>A0A165M3J0_9APHY</name>
<dbReference type="AlphaFoldDB" id="A0A165M3J0"/>
<dbReference type="OrthoDB" id="3260379at2759"/>
<reference evidence="2 3" key="1">
    <citation type="journal article" date="2016" name="Mol. Biol. Evol.">
        <title>Comparative Genomics of Early-Diverging Mushroom-Forming Fungi Provides Insights into the Origins of Lignocellulose Decay Capabilities.</title>
        <authorList>
            <person name="Nagy L.G."/>
            <person name="Riley R."/>
            <person name="Tritt A."/>
            <person name="Adam C."/>
            <person name="Daum C."/>
            <person name="Floudas D."/>
            <person name="Sun H."/>
            <person name="Yadav J.S."/>
            <person name="Pangilinan J."/>
            <person name="Larsson K.H."/>
            <person name="Matsuura K."/>
            <person name="Barry K."/>
            <person name="Labutti K."/>
            <person name="Kuo R."/>
            <person name="Ohm R.A."/>
            <person name="Bhattacharya S.S."/>
            <person name="Shirouzu T."/>
            <person name="Yoshinaga Y."/>
            <person name="Martin F.M."/>
            <person name="Grigoriev I.V."/>
            <person name="Hibbett D.S."/>
        </authorList>
    </citation>
    <scope>NUCLEOTIDE SEQUENCE [LARGE SCALE GENOMIC DNA]</scope>
    <source>
        <strain evidence="2 3">L-15889</strain>
    </source>
</reference>
<dbReference type="Proteomes" id="UP000076727">
    <property type="component" value="Unassembled WGS sequence"/>
</dbReference>
<gene>
    <name evidence="2" type="ORF">DAEQUDRAFT_747138</name>
</gene>
<sequence length="295" mass="32581">MGKRPRVPAALHAEIFEYSALLRALRNQDTLDLTSQLIRAHSASAAVTEDDLLENEDLSFDEGESECPLKELTSQITLGADSSANDEGQSSLKRKRKSRPGSKKSRDTWTRWPLMAGEVHVPEWALEDEVKALAVQHIKRSLAGPDASADNAELLKDLDDDFANTLLPPASLGALADDAAIHLAHILALVAAHKPPAAESMQSRFAPFGWEMIMAVMSSSGLADANVMQNVQRRMEMIYDPSKSFAVHRIQTRSLARLGLHDFVEPHELSFLDWTYKPPPPPKRKNSSLYPLADD</sequence>
<dbReference type="EMBL" id="KV429110">
    <property type="protein sequence ID" value="KZT65186.1"/>
    <property type="molecule type" value="Genomic_DNA"/>
</dbReference>
<evidence type="ECO:0000313" key="2">
    <source>
        <dbReference type="EMBL" id="KZT65186.1"/>
    </source>
</evidence>
<feature type="compositionally biased region" description="Polar residues" evidence="1">
    <location>
        <begin position="74"/>
        <end position="89"/>
    </location>
</feature>
<feature type="region of interest" description="Disordered" evidence="1">
    <location>
        <begin position="74"/>
        <end position="109"/>
    </location>
</feature>
<feature type="region of interest" description="Disordered" evidence="1">
    <location>
        <begin position="275"/>
        <end position="295"/>
    </location>
</feature>
<feature type="compositionally biased region" description="Basic residues" evidence="1">
    <location>
        <begin position="92"/>
        <end position="103"/>
    </location>
</feature>
<proteinExistence type="predicted"/>
<organism evidence="2 3">
    <name type="scientific">Daedalea quercina L-15889</name>
    <dbReference type="NCBI Taxonomy" id="1314783"/>
    <lineage>
        <taxon>Eukaryota</taxon>
        <taxon>Fungi</taxon>
        <taxon>Dikarya</taxon>
        <taxon>Basidiomycota</taxon>
        <taxon>Agaricomycotina</taxon>
        <taxon>Agaricomycetes</taxon>
        <taxon>Polyporales</taxon>
        <taxon>Fomitopsis</taxon>
    </lineage>
</organism>